<dbReference type="InterPro" id="IPR026444">
    <property type="entry name" value="Secre_tail"/>
</dbReference>
<reference evidence="3 4" key="1">
    <citation type="submission" date="2019-09" db="EMBL/GenBank/DDBJ databases">
        <title>Genome sequence and assembly of Taibaiella sp.</title>
        <authorList>
            <person name="Chhetri G."/>
        </authorList>
    </citation>
    <scope>NUCLEOTIDE SEQUENCE [LARGE SCALE GENOMIC DNA]</scope>
    <source>
        <strain evidence="3 4">KVB11</strain>
    </source>
</reference>
<feature type="chain" id="PRO_5024433818" evidence="1">
    <location>
        <begin position="25"/>
        <end position="255"/>
    </location>
</feature>
<evidence type="ECO:0000256" key="1">
    <source>
        <dbReference type="SAM" id="SignalP"/>
    </source>
</evidence>
<keyword evidence="4" id="KW-1185">Reference proteome</keyword>
<organism evidence="3 4">
    <name type="scientific">Taibaiella lutea</name>
    <dbReference type="NCBI Taxonomy" id="2608001"/>
    <lineage>
        <taxon>Bacteria</taxon>
        <taxon>Pseudomonadati</taxon>
        <taxon>Bacteroidota</taxon>
        <taxon>Chitinophagia</taxon>
        <taxon>Chitinophagales</taxon>
        <taxon>Chitinophagaceae</taxon>
        <taxon>Taibaiella</taxon>
    </lineage>
</organism>
<dbReference type="NCBIfam" id="TIGR04183">
    <property type="entry name" value="Por_Secre_tail"/>
    <property type="match status" value="1"/>
</dbReference>
<dbReference type="AlphaFoldDB" id="A0A5M6CBW8"/>
<proteinExistence type="predicted"/>
<gene>
    <name evidence="3" type="ORF">F0919_17055</name>
</gene>
<sequence length="255" mass="27597">MKNSSIFIQLPALLFALCFSMQQGMCQSVDQYIIASAGATTMLSGGNSLTFTTGEAIITTAGSNPIMSQGFNQPSLNIVPLPVQMTFSGKAEENANLLLWETYHEENNNYFALERSIDGIKFVTITRVATKAPGGNSAGKISYSYTDEAYANGINYYRLKQVDINGKFVYSPVVKLNNSRASLAFSVSPNPAINIIQILVPEPGTISVIDINGKVLLKEDMQSAGNLDISSISSGAYFINFRGITTNASLRFVKK</sequence>
<dbReference type="EMBL" id="VWSH01000004">
    <property type="protein sequence ID" value="KAA5532493.1"/>
    <property type="molecule type" value="Genomic_DNA"/>
</dbReference>
<dbReference type="Pfam" id="PF18962">
    <property type="entry name" value="Por_Secre_tail"/>
    <property type="match status" value="1"/>
</dbReference>
<dbReference type="RefSeq" id="WP_150033996.1">
    <property type="nucleotide sequence ID" value="NZ_VWSH01000004.1"/>
</dbReference>
<evidence type="ECO:0000313" key="3">
    <source>
        <dbReference type="EMBL" id="KAA5532493.1"/>
    </source>
</evidence>
<name>A0A5M6CBW8_9BACT</name>
<keyword evidence="1" id="KW-0732">Signal</keyword>
<protein>
    <submittedName>
        <fullName evidence="3">T9SS type A sorting domain-containing protein</fullName>
    </submittedName>
</protein>
<accession>A0A5M6CBW8</accession>
<feature type="domain" description="Secretion system C-terminal sorting" evidence="2">
    <location>
        <begin position="188"/>
        <end position="245"/>
    </location>
</feature>
<evidence type="ECO:0000259" key="2">
    <source>
        <dbReference type="Pfam" id="PF18962"/>
    </source>
</evidence>
<evidence type="ECO:0000313" key="4">
    <source>
        <dbReference type="Proteomes" id="UP000323632"/>
    </source>
</evidence>
<feature type="signal peptide" evidence="1">
    <location>
        <begin position="1"/>
        <end position="24"/>
    </location>
</feature>
<dbReference type="Proteomes" id="UP000323632">
    <property type="component" value="Unassembled WGS sequence"/>
</dbReference>
<comment type="caution">
    <text evidence="3">The sequence shown here is derived from an EMBL/GenBank/DDBJ whole genome shotgun (WGS) entry which is preliminary data.</text>
</comment>